<evidence type="ECO:0000313" key="1">
    <source>
        <dbReference type="Proteomes" id="UP000046392"/>
    </source>
</evidence>
<keyword evidence="1" id="KW-1185">Reference proteome</keyword>
<sequence>MCDYVFDIFTHCSCGKDEVEIQTINPQQQQKHFEKIKKKCNKFPHRVKAIGVTCLSRVVYISIKHTCPQEIKTLDIDSDNCILTEQPGNGRYGYNCYETKHLKEQYQHYQLPKKF</sequence>
<protein>
    <submittedName>
        <fullName evidence="2">SUEL-type lectin domain-containing protein</fullName>
    </submittedName>
</protein>
<dbReference type="AlphaFoldDB" id="A0A0N5BD32"/>
<evidence type="ECO:0000313" key="2">
    <source>
        <dbReference type="WBParaSite" id="SPAL_0000392300.1"/>
    </source>
</evidence>
<proteinExistence type="predicted"/>
<dbReference type="Proteomes" id="UP000046392">
    <property type="component" value="Unplaced"/>
</dbReference>
<accession>A0A0N5BD32</accession>
<dbReference type="WBParaSite" id="SPAL_0000392300.1">
    <property type="protein sequence ID" value="SPAL_0000392300.1"/>
    <property type="gene ID" value="SPAL_0000392300"/>
</dbReference>
<organism evidence="1 2">
    <name type="scientific">Strongyloides papillosus</name>
    <name type="common">Intestinal threadworm</name>
    <dbReference type="NCBI Taxonomy" id="174720"/>
    <lineage>
        <taxon>Eukaryota</taxon>
        <taxon>Metazoa</taxon>
        <taxon>Ecdysozoa</taxon>
        <taxon>Nematoda</taxon>
        <taxon>Chromadorea</taxon>
        <taxon>Rhabditida</taxon>
        <taxon>Tylenchina</taxon>
        <taxon>Panagrolaimomorpha</taxon>
        <taxon>Strongyloidoidea</taxon>
        <taxon>Strongyloididae</taxon>
        <taxon>Strongyloides</taxon>
    </lineage>
</organism>
<reference evidence="2" key="1">
    <citation type="submission" date="2017-02" db="UniProtKB">
        <authorList>
            <consortium name="WormBaseParasite"/>
        </authorList>
    </citation>
    <scope>IDENTIFICATION</scope>
</reference>
<name>A0A0N5BD32_STREA</name>